<dbReference type="Pfam" id="PF05593">
    <property type="entry name" value="RHS_repeat"/>
    <property type="match status" value="1"/>
</dbReference>
<keyword evidence="5" id="KW-1185">Reference proteome</keyword>
<proteinExistence type="predicted"/>
<dbReference type="NCBIfam" id="TIGR01643">
    <property type="entry name" value="YD_repeat_2x"/>
    <property type="match status" value="2"/>
</dbReference>
<feature type="region of interest" description="Disordered" evidence="2">
    <location>
        <begin position="873"/>
        <end position="929"/>
    </location>
</feature>
<dbReference type="Pfam" id="PF25023">
    <property type="entry name" value="TEN_YD-shell"/>
    <property type="match status" value="1"/>
</dbReference>
<reference evidence="4 5" key="2">
    <citation type="submission" date="2020-03" db="EMBL/GenBank/DDBJ databases">
        <authorList>
            <person name="Ichikawa N."/>
            <person name="Kimura A."/>
            <person name="Kitahashi Y."/>
            <person name="Uohara A."/>
        </authorList>
    </citation>
    <scope>NUCLEOTIDE SEQUENCE [LARGE SCALE GENOMIC DNA]</scope>
    <source>
        <strain evidence="4 5">NBRC 105367</strain>
    </source>
</reference>
<dbReference type="InterPro" id="IPR022385">
    <property type="entry name" value="Rhs_assc_core"/>
</dbReference>
<evidence type="ECO:0000313" key="4">
    <source>
        <dbReference type="EMBL" id="BCB88103.1"/>
    </source>
</evidence>
<dbReference type="Proteomes" id="UP000503011">
    <property type="component" value="Chromosome"/>
</dbReference>
<accession>A0A6F8YQ33</accession>
<sequence>MITTRAVNPNGGYNTTYEYLDALGRPRQTQTPAYGGGRVITDLFYDSAGRVWKANGEYTDPGTAGTSLFNGFDVDMPSQTRTLFDAAGRPTDSILFTSVASAQVEKWRTTTSYHGDHVNTTPPVGGTATTVWVDARGNTSKLWQYHGGTPTGSYDETRYTYHPTGNLATVTDPAGNTWSYDYDIQGRQTQVDDPDSGVSTMTYNAYGDLETVSDARPGVPDLAYTYDDLGRPTTVREGTITGTKRAEWVYDTPAKGMVKSASRWIGTDEYKTETVTVDALYRPTQTRVIIPVAEGSLAGTYTFRASFLADGSPNTMIFPAAGGLNQETLTYKYDTVHAMPNMLTTNYPGVSHYVIDASYTNAFEAATTTRSTALTGAPLLQTTQRYDEAAGRVDQRKVLKTVGAATISDANYEYDPAGNIIKIDDIAGTRDTQCFNYDHQRRLTRAWTPTSANCGTVPTTAGLGGPAPYWHDWSFGTATDPAGRVGNRLSQTEHATAGDTTTTYTYPAAGSDRPHAVTGYTRTGPGGTTTGAYTYDPAGNTLTRPGPNSQQTLTWDPEGHLATLTDTAGANSYVYDANGNRLISKDPTGATLHLGGTELRLTTATGQVSATRYYTFNGETVAQRTPSGLTWLAADHQGTNQLAITADTTQTVTWRRQTPYGNPRGSTPTWPNKLGFVGGYKDTTGLTHLGAREYDPQTGRFISVDPILDTGNPQHLNAYAYAGNSPVTISDPSGLIAPEYNDPGNDEGGNPCGGDYFGYACEKHVQETNPYDGPAVNMGNVHGMLDACGLVVPVIGAGCDVGNGVIYFSEGDAVGGAVSIVSVVPGLDWACKIKSLCKRIGEGAVNKAKKLFGKPPAGGPKTTSTDVVEEIAKEKAYDRARPVKPTAPDPKKPPALGPKGGPAGPGPAPAKSSCKHSFDPATPVLKADGTTKPIADIEEGEQVLAHDPETGTTQPQPVTALHTNQDTDLTDLTIRTRDGQATLYTTQHHPFWNETVQKWTDAAQLKHGDQLRTTIGEATVTEVRNYTRTRTMRDLTVGTIHTYYVVAGNTPVLVHNCGGEATVHLNPEEKHALITVRSDAGEVLSTHQFGGPRTAANGVATFDPADLPASTINVPIRLPNAGGAMAYSEVMMDKTARGVYPAYSLRTQSCVTYCANVLRAGGVEGVPTTPLEAQRWFFEQLG</sequence>
<dbReference type="InterPro" id="IPR050708">
    <property type="entry name" value="T6SS_VgrG/RHS"/>
</dbReference>
<dbReference type="InterPro" id="IPR036844">
    <property type="entry name" value="Hint_dom_sf"/>
</dbReference>
<dbReference type="EMBL" id="AP022871">
    <property type="protein sequence ID" value="BCB88103.1"/>
    <property type="molecule type" value="Genomic_DNA"/>
</dbReference>
<organism evidence="4 5">
    <name type="scientific">Phytohabitans suffuscus</name>
    <dbReference type="NCBI Taxonomy" id="624315"/>
    <lineage>
        <taxon>Bacteria</taxon>
        <taxon>Bacillati</taxon>
        <taxon>Actinomycetota</taxon>
        <taxon>Actinomycetes</taxon>
        <taxon>Micromonosporales</taxon>
        <taxon>Micromonosporaceae</taxon>
    </lineage>
</organism>
<protein>
    <recommendedName>
        <fullName evidence="3">Teneurin-like YD-shell domain-containing protein</fullName>
    </recommendedName>
</protein>
<gene>
    <name evidence="4" type="ORF">Psuf_054160</name>
</gene>
<feature type="domain" description="Teneurin-like YD-shell" evidence="3">
    <location>
        <begin position="530"/>
        <end position="727"/>
    </location>
</feature>
<dbReference type="Gene3D" id="2.180.10.10">
    <property type="entry name" value="RHS repeat-associated core"/>
    <property type="match status" value="1"/>
</dbReference>
<reference evidence="4 5" key="1">
    <citation type="submission" date="2020-03" db="EMBL/GenBank/DDBJ databases">
        <title>Whole genome shotgun sequence of Phytohabitans suffuscus NBRC 105367.</title>
        <authorList>
            <person name="Komaki H."/>
            <person name="Tamura T."/>
        </authorList>
    </citation>
    <scope>NUCLEOTIDE SEQUENCE [LARGE SCALE GENOMIC DNA]</scope>
    <source>
        <strain evidence="4 5">NBRC 105367</strain>
    </source>
</reference>
<dbReference type="InterPro" id="IPR031325">
    <property type="entry name" value="RHS_repeat"/>
</dbReference>
<name>A0A6F8YQ33_9ACTN</name>
<dbReference type="Gene3D" id="2.170.16.10">
    <property type="entry name" value="Hedgehog/Intein (Hint) domain"/>
    <property type="match status" value="1"/>
</dbReference>
<dbReference type="InterPro" id="IPR056823">
    <property type="entry name" value="TEN-like_YD-shell"/>
</dbReference>
<dbReference type="SUPFAM" id="SSF51294">
    <property type="entry name" value="Hedgehog/intein (Hint) domain"/>
    <property type="match status" value="1"/>
</dbReference>
<dbReference type="CDD" id="cd20745">
    <property type="entry name" value="FIX_RhsA_AHH_HNH-like"/>
    <property type="match status" value="1"/>
</dbReference>
<evidence type="ECO:0000256" key="1">
    <source>
        <dbReference type="ARBA" id="ARBA00022737"/>
    </source>
</evidence>
<dbReference type="InterPro" id="IPR006530">
    <property type="entry name" value="YD"/>
</dbReference>
<dbReference type="Pfam" id="PF07591">
    <property type="entry name" value="PT-HINT"/>
    <property type="match status" value="1"/>
</dbReference>
<dbReference type="NCBIfam" id="TIGR03696">
    <property type="entry name" value="Rhs_assc_core"/>
    <property type="match status" value="1"/>
</dbReference>
<dbReference type="AlphaFoldDB" id="A0A6F8YQ33"/>
<feature type="compositionally biased region" description="Low complexity" evidence="2">
    <location>
        <begin position="495"/>
        <end position="510"/>
    </location>
</feature>
<feature type="region of interest" description="Disordered" evidence="2">
    <location>
        <begin position="494"/>
        <end position="529"/>
    </location>
</feature>
<dbReference type="KEGG" id="psuu:Psuf_054160"/>
<evidence type="ECO:0000259" key="3">
    <source>
        <dbReference type="Pfam" id="PF25023"/>
    </source>
</evidence>
<evidence type="ECO:0000256" key="2">
    <source>
        <dbReference type="SAM" id="MobiDB-lite"/>
    </source>
</evidence>
<dbReference type="PANTHER" id="PTHR32305:SF17">
    <property type="entry name" value="TRNA NUCLEASE WAPA"/>
    <property type="match status" value="1"/>
</dbReference>
<feature type="compositionally biased region" description="Pro residues" evidence="2">
    <location>
        <begin position="885"/>
        <end position="896"/>
    </location>
</feature>
<dbReference type="RefSeq" id="WP_173159416.1">
    <property type="nucleotide sequence ID" value="NZ_AP022871.1"/>
</dbReference>
<dbReference type="PANTHER" id="PTHR32305">
    <property type="match status" value="1"/>
</dbReference>
<dbReference type="CDD" id="cd00081">
    <property type="entry name" value="Hint"/>
    <property type="match status" value="1"/>
</dbReference>
<evidence type="ECO:0000313" key="5">
    <source>
        <dbReference type="Proteomes" id="UP000503011"/>
    </source>
</evidence>
<keyword evidence="1" id="KW-0677">Repeat</keyword>